<keyword evidence="7" id="KW-0029">Amino-acid transport</keyword>
<evidence type="ECO:0000313" key="12">
    <source>
        <dbReference type="EMBL" id="PKY63796.1"/>
    </source>
</evidence>
<organism evidence="12 13">
    <name type="scientific">Schaalia odontolytica</name>
    <dbReference type="NCBI Taxonomy" id="1660"/>
    <lineage>
        <taxon>Bacteria</taxon>
        <taxon>Bacillati</taxon>
        <taxon>Actinomycetota</taxon>
        <taxon>Actinomycetes</taxon>
        <taxon>Actinomycetales</taxon>
        <taxon>Actinomycetaceae</taxon>
        <taxon>Schaalia</taxon>
    </lineage>
</organism>
<dbReference type="GO" id="GO:0016887">
    <property type="term" value="F:ATP hydrolysis activity"/>
    <property type="evidence" value="ECO:0007669"/>
    <property type="project" value="InterPro"/>
</dbReference>
<evidence type="ECO:0000256" key="3">
    <source>
        <dbReference type="ARBA" id="ARBA00022475"/>
    </source>
</evidence>
<evidence type="ECO:0000259" key="11">
    <source>
        <dbReference type="PROSITE" id="PS50893"/>
    </source>
</evidence>
<evidence type="ECO:0000256" key="9">
    <source>
        <dbReference type="ARBA" id="ARBA00054718"/>
    </source>
</evidence>
<protein>
    <submittedName>
        <fullName evidence="12">ABC transporter</fullName>
    </submittedName>
</protein>
<dbReference type="InterPro" id="IPR003593">
    <property type="entry name" value="AAA+_ATPase"/>
</dbReference>
<dbReference type="InterPro" id="IPR027417">
    <property type="entry name" value="P-loop_NTPase"/>
</dbReference>
<accession>A0A2I1HY35</accession>
<name>A0A2I1HY35_9ACTO</name>
<sequence length="339" mass="35661">MIDLTGVSKVYPVKSGGQVVALDGVNLHVDRGSIHGIVGRSGAGKSTLIRCLTALEKPTEGHIVVDGLDLSMLSGSALRAARRRIGMVFQAANLLDARTAADNIGYPLKLAGVPRAQRRERVEELLELVGLEGRGDSYPSQLSGGQRQRVGIARALADNPAVLLCDEPTSALDTESTAQILSLLRHVRDVAGVTVVIITHEMAVVREICDSVTLLGHGQVLQTGPLEEVVADPSTPLARELVPMPVVESVPASAATSLDGLTKSTVLLDVVFTSHPGVPTGATVLHLASSMGADVTAGTFESLGNVQVGRLALTVPAYHADKIIEQLRKNNVRAEVRTQ</sequence>
<dbReference type="InterPro" id="IPR050086">
    <property type="entry name" value="MetN_ABC_transporter-like"/>
</dbReference>
<evidence type="ECO:0000256" key="8">
    <source>
        <dbReference type="ARBA" id="ARBA00023136"/>
    </source>
</evidence>
<evidence type="ECO:0000256" key="2">
    <source>
        <dbReference type="ARBA" id="ARBA00022448"/>
    </source>
</evidence>
<reference evidence="12 13" key="1">
    <citation type="submission" date="2017-12" db="EMBL/GenBank/DDBJ databases">
        <title>Phylogenetic diversity of female urinary microbiome.</title>
        <authorList>
            <person name="Thomas-White K."/>
            <person name="Wolfe A.J."/>
        </authorList>
    </citation>
    <scope>NUCLEOTIDE SEQUENCE [LARGE SCALE GENOMIC DNA]</scope>
    <source>
        <strain evidence="12 13">UMB0018</strain>
    </source>
</reference>
<dbReference type="PANTHER" id="PTHR43166">
    <property type="entry name" value="AMINO ACID IMPORT ATP-BINDING PROTEIN"/>
    <property type="match status" value="1"/>
</dbReference>
<dbReference type="PROSITE" id="PS50893">
    <property type="entry name" value="ABC_TRANSPORTER_2"/>
    <property type="match status" value="1"/>
</dbReference>
<dbReference type="RefSeq" id="WP_101602376.1">
    <property type="nucleotide sequence ID" value="NZ_PKKM01000014.1"/>
</dbReference>
<evidence type="ECO:0000256" key="4">
    <source>
        <dbReference type="ARBA" id="ARBA00022741"/>
    </source>
</evidence>
<evidence type="ECO:0000256" key="1">
    <source>
        <dbReference type="ARBA" id="ARBA00005417"/>
    </source>
</evidence>
<dbReference type="InterPro" id="IPR017871">
    <property type="entry name" value="ABC_transporter-like_CS"/>
</dbReference>
<keyword evidence="8" id="KW-0472">Membrane</keyword>
<dbReference type="Pfam" id="PF00005">
    <property type="entry name" value="ABC_tran"/>
    <property type="match status" value="1"/>
</dbReference>
<dbReference type="GO" id="GO:0006865">
    <property type="term" value="P:amino acid transport"/>
    <property type="evidence" value="ECO:0007669"/>
    <property type="project" value="UniProtKB-KW"/>
</dbReference>
<evidence type="ECO:0000256" key="10">
    <source>
        <dbReference type="ARBA" id="ARBA00063837"/>
    </source>
</evidence>
<dbReference type="AlphaFoldDB" id="A0A2I1HY35"/>
<dbReference type="InterPro" id="IPR003439">
    <property type="entry name" value="ABC_transporter-like_ATP-bd"/>
</dbReference>
<keyword evidence="6" id="KW-1278">Translocase</keyword>
<dbReference type="PROSITE" id="PS00211">
    <property type="entry name" value="ABC_TRANSPORTER_1"/>
    <property type="match status" value="1"/>
</dbReference>
<feature type="domain" description="ABC transporter" evidence="11">
    <location>
        <begin position="2"/>
        <end position="242"/>
    </location>
</feature>
<dbReference type="Proteomes" id="UP000234198">
    <property type="component" value="Unassembled WGS sequence"/>
</dbReference>
<dbReference type="PANTHER" id="PTHR43166:SF30">
    <property type="entry name" value="METHIONINE IMPORT ATP-BINDING PROTEIN METN"/>
    <property type="match status" value="1"/>
</dbReference>
<gene>
    <name evidence="12" type="ORF">CYJ22_09060</name>
</gene>
<dbReference type="SUPFAM" id="SSF52540">
    <property type="entry name" value="P-loop containing nucleoside triphosphate hydrolases"/>
    <property type="match status" value="1"/>
</dbReference>
<dbReference type="GO" id="GO:0005886">
    <property type="term" value="C:plasma membrane"/>
    <property type="evidence" value="ECO:0007669"/>
    <property type="project" value="UniProtKB-ARBA"/>
</dbReference>
<evidence type="ECO:0000256" key="6">
    <source>
        <dbReference type="ARBA" id="ARBA00022967"/>
    </source>
</evidence>
<evidence type="ECO:0000313" key="13">
    <source>
        <dbReference type="Proteomes" id="UP000234198"/>
    </source>
</evidence>
<keyword evidence="2" id="KW-0813">Transport</keyword>
<evidence type="ECO:0000256" key="7">
    <source>
        <dbReference type="ARBA" id="ARBA00022970"/>
    </source>
</evidence>
<comment type="similarity">
    <text evidence="1">Belongs to the ABC transporter superfamily.</text>
</comment>
<dbReference type="EMBL" id="PKKM01000014">
    <property type="protein sequence ID" value="PKY63796.1"/>
    <property type="molecule type" value="Genomic_DNA"/>
</dbReference>
<keyword evidence="3" id="KW-1003">Cell membrane</keyword>
<dbReference type="FunFam" id="3.40.50.300:FF:000056">
    <property type="entry name" value="Cell division ATP-binding protein FtsE"/>
    <property type="match status" value="1"/>
</dbReference>
<keyword evidence="5" id="KW-0067">ATP-binding</keyword>
<dbReference type="SMART" id="SM00382">
    <property type="entry name" value="AAA"/>
    <property type="match status" value="1"/>
</dbReference>
<dbReference type="Gene3D" id="3.40.50.300">
    <property type="entry name" value="P-loop containing nucleotide triphosphate hydrolases"/>
    <property type="match status" value="1"/>
</dbReference>
<dbReference type="GO" id="GO:0005524">
    <property type="term" value="F:ATP binding"/>
    <property type="evidence" value="ECO:0007669"/>
    <property type="project" value="UniProtKB-KW"/>
</dbReference>
<comment type="subunit">
    <text evidence="10">Homodimer. Forms a membrane-associated complex with FtsX.</text>
</comment>
<proteinExistence type="inferred from homology"/>
<comment type="caution">
    <text evidence="12">The sequence shown here is derived from an EMBL/GenBank/DDBJ whole genome shotgun (WGS) entry which is preliminary data.</text>
</comment>
<evidence type="ECO:0000256" key="5">
    <source>
        <dbReference type="ARBA" id="ARBA00022840"/>
    </source>
</evidence>
<comment type="function">
    <text evidence="9">Part of the ABC transporter FtsEX involved in cellular division. Has ATPase activity.</text>
</comment>
<keyword evidence="4" id="KW-0547">Nucleotide-binding</keyword>